<accession>A0A7K1GK86</accession>
<name>A0A7K1GK86_9FLAO</name>
<dbReference type="InterPro" id="IPR038414">
    <property type="entry name" value="CcoP_N_sf"/>
</dbReference>
<dbReference type="Pfam" id="PF13442">
    <property type="entry name" value="Cytochrome_CBB3"/>
    <property type="match status" value="1"/>
</dbReference>
<dbReference type="EMBL" id="WMJY01000008">
    <property type="protein sequence ID" value="MTH29302.1"/>
    <property type="molecule type" value="Genomic_DNA"/>
</dbReference>
<feature type="compositionally biased region" description="Low complexity" evidence="5">
    <location>
        <begin position="297"/>
        <end position="318"/>
    </location>
</feature>
<evidence type="ECO:0000256" key="4">
    <source>
        <dbReference type="PROSITE-ProRule" id="PRU00433"/>
    </source>
</evidence>
<keyword evidence="6" id="KW-0472">Membrane</keyword>
<gene>
    <name evidence="8" type="ORF">GJV77_05115</name>
</gene>
<keyword evidence="6" id="KW-1133">Transmembrane helix</keyword>
<dbReference type="PANTHER" id="PTHR33751">
    <property type="entry name" value="CBB3-TYPE CYTOCHROME C OXIDASE SUBUNIT FIXP"/>
    <property type="match status" value="1"/>
</dbReference>
<sequence>MKKFFPVYVRVPLLFALFFFAVEWLVGGDGEKPAFMEHPVVLILLGLFLFALIAVEIVASATNKILDRLMTPEERAAKEAETSLPFSQQPWVKKLMSKLTKTKTIQEEADVMMDHDYDGIKELNNELPPWWVGLFYVTIIFSVIYLLRFHVFDGDNQVVEYEKSVAEAQLQIEEYKKNAPDMLTADDAKYLTDPADLAVGKKLFDSNCMACHKIDGGGSIGPNLTDDHWILGGGIKNIFHTISEGGRPGKGMVPWKNNFKPSEIEKIASYVISLNGTNPADAKAPEGDIIWSKANLEEGAADAAPAEESAPAEQVAPAGEVASTEESAI</sequence>
<dbReference type="Proteomes" id="UP000488936">
    <property type="component" value="Unassembled WGS sequence"/>
</dbReference>
<feature type="transmembrane region" description="Helical" evidence="6">
    <location>
        <begin position="39"/>
        <end position="59"/>
    </location>
</feature>
<dbReference type="Pfam" id="PF14715">
    <property type="entry name" value="FixP_N"/>
    <property type="match status" value="1"/>
</dbReference>
<evidence type="ECO:0000256" key="5">
    <source>
        <dbReference type="SAM" id="MobiDB-lite"/>
    </source>
</evidence>
<dbReference type="AlphaFoldDB" id="A0A7K1GK86"/>
<organism evidence="8 9">
    <name type="scientific">Myroides pelagicus</name>
    <dbReference type="NCBI Taxonomy" id="270914"/>
    <lineage>
        <taxon>Bacteria</taxon>
        <taxon>Pseudomonadati</taxon>
        <taxon>Bacteroidota</taxon>
        <taxon>Flavobacteriia</taxon>
        <taxon>Flavobacteriales</taxon>
        <taxon>Flavobacteriaceae</taxon>
        <taxon>Myroides</taxon>
    </lineage>
</organism>
<feature type="domain" description="Cytochrome c" evidence="7">
    <location>
        <begin position="195"/>
        <end position="275"/>
    </location>
</feature>
<dbReference type="PROSITE" id="PS51007">
    <property type="entry name" value="CYTC"/>
    <property type="match status" value="1"/>
</dbReference>
<keyword evidence="1 4" id="KW-0349">Heme</keyword>
<evidence type="ECO:0000256" key="3">
    <source>
        <dbReference type="ARBA" id="ARBA00023004"/>
    </source>
</evidence>
<reference evidence="8 9" key="1">
    <citation type="journal article" date="2006" name="Int. J. Syst. Evol. Microbiol.">
        <title>Myroides pelagicus sp. nov., isolated from seawater in Thailand.</title>
        <authorList>
            <person name="Yoon J."/>
            <person name="Maneerat S."/>
            <person name="Kawai F."/>
            <person name="Yokota A."/>
        </authorList>
    </citation>
    <scope>NUCLEOTIDE SEQUENCE [LARGE SCALE GENOMIC DNA]</scope>
    <source>
        <strain evidence="8 9">SM1T</strain>
    </source>
</reference>
<dbReference type="Gene3D" id="6.10.280.130">
    <property type="match status" value="1"/>
</dbReference>
<dbReference type="Gene3D" id="1.10.760.10">
    <property type="entry name" value="Cytochrome c-like domain"/>
    <property type="match status" value="1"/>
</dbReference>
<protein>
    <submittedName>
        <fullName evidence="8">C-type cytochrome</fullName>
    </submittedName>
</protein>
<evidence type="ECO:0000256" key="2">
    <source>
        <dbReference type="ARBA" id="ARBA00022723"/>
    </source>
</evidence>
<dbReference type="OrthoDB" id="9811281at2"/>
<comment type="caution">
    <text evidence="8">The sequence shown here is derived from an EMBL/GenBank/DDBJ whole genome shotgun (WGS) entry which is preliminary data.</text>
</comment>
<keyword evidence="9" id="KW-1185">Reference proteome</keyword>
<dbReference type="SUPFAM" id="SSF46626">
    <property type="entry name" value="Cytochrome c"/>
    <property type="match status" value="1"/>
</dbReference>
<feature type="transmembrane region" description="Helical" evidence="6">
    <location>
        <begin position="7"/>
        <end position="27"/>
    </location>
</feature>
<proteinExistence type="predicted"/>
<dbReference type="InterPro" id="IPR050597">
    <property type="entry name" value="Cytochrome_c_Oxidase_Subunit"/>
</dbReference>
<evidence type="ECO:0000259" key="7">
    <source>
        <dbReference type="PROSITE" id="PS51007"/>
    </source>
</evidence>
<dbReference type="RefSeq" id="WP_155035278.1">
    <property type="nucleotide sequence ID" value="NZ_JBHTIG010000008.1"/>
</dbReference>
<dbReference type="GO" id="GO:0046872">
    <property type="term" value="F:metal ion binding"/>
    <property type="evidence" value="ECO:0007669"/>
    <property type="project" value="UniProtKB-KW"/>
</dbReference>
<dbReference type="InterPro" id="IPR009056">
    <property type="entry name" value="Cyt_c-like_dom"/>
</dbReference>
<dbReference type="InterPro" id="IPR032858">
    <property type="entry name" value="CcoP_N"/>
</dbReference>
<evidence type="ECO:0000256" key="1">
    <source>
        <dbReference type="ARBA" id="ARBA00022617"/>
    </source>
</evidence>
<dbReference type="InterPro" id="IPR036909">
    <property type="entry name" value="Cyt_c-like_dom_sf"/>
</dbReference>
<feature type="transmembrane region" description="Helical" evidence="6">
    <location>
        <begin position="130"/>
        <end position="147"/>
    </location>
</feature>
<dbReference type="PANTHER" id="PTHR33751:SF1">
    <property type="entry name" value="CBB3-TYPE CYTOCHROME C OXIDASE SUBUNIT FIXP"/>
    <property type="match status" value="1"/>
</dbReference>
<keyword evidence="3 4" id="KW-0408">Iron</keyword>
<dbReference type="GO" id="GO:0020037">
    <property type="term" value="F:heme binding"/>
    <property type="evidence" value="ECO:0007669"/>
    <property type="project" value="InterPro"/>
</dbReference>
<feature type="region of interest" description="Disordered" evidence="5">
    <location>
        <begin position="294"/>
        <end position="329"/>
    </location>
</feature>
<keyword evidence="6" id="KW-0812">Transmembrane</keyword>
<evidence type="ECO:0000256" key="6">
    <source>
        <dbReference type="SAM" id="Phobius"/>
    </source>
</evidence>
<evidence type="ECO:0000313" key="8">
    <source>
        <dbReference type="EMBL" id="MTH29302.1"/>
    </source>
</evidence>
<evidence type="ECO:0000313" key="9">
    <source>
        <dbReference type="Proteomes" id="UP000488936"/>
    </source>
</evidence>
<dbReference type="GO" id="GO:0009055">
    <property type="term" value="F:electron transfer activity"/>
    <property type="evidence" value="ECO:0007669"/>
    <property type="project" value="InterPro"/>
</dbReference>
<keyword evidence="2 4" id="KW-0479">Metal-binding</keyword>